<proteinExistence type="predicted"/>
<gene>
    <name evidence="1" type="ORF">KIN20_007050</name>
</gene>
<accession>A0AAD5QIU9</accession>
<protein>
    <submittedName>
        <fullName evidence="1">Uncharacterized protein</fullName>
    </submittedName>
</protein>
<comment type="caution">
    <text evidence="1">The sequence shown here is derived from an EMBL/GenBank/DDBJ whole genome shotgun (WGS) entry which is preliminary data.</text>
</comment>
<dbReference type="EMBL" id="JAHQIW010001006">
    <property type="protein sequence ID" value="KAJ1351099.1"/>
    <property type="molecule type" value="Genomic_DNA"/>
</dbReference>
<evidence type="ECO:0000313" key="2">
    <source>
        <dbReference type="Proteomes" id="UP001196413"/>
    </source>
</evidence>
<organism evidence="1 2">
    <name type="scientific">Parelaphostrongylus tenuis</name>
    <name type="common">Meningeal worm</name>
    <dbReference type="NCBI Taxonomy" id="148309"/>
    <lineage>
        <taxon>Eukaryota</taxon>
        <taxon>Metazoa</taxon>
        <taxon>Ecdysozoa</taxon>
        <taxon>Nematoda</taxon>
        <taxon>Chromadorea</taxon>
        <taxon>Rhabditida</taxon>
        <taxon>Rhabditina</taxon>
        <taxon>Rhabditomorpha</taxon>
        <taxon>Strongyloidea</taxon>
        <taxon>Metastrongylidae</taxon>
        <taxon>Parelaphostrongylus</taxon>
    </lineage>
</organism>
<evidence type="ECO:0000313" key="1">
    <source>
        <dbReference type="EMBL" id="KAJ1351099.1"/>
    </source>
</evidence>
<keyword evidence="2" id="KW-1185">Reference proteome</keyword>
<dbReference type="Proteomes" id="UP001196413">
    <property type="component" value="Unassembled WGS sequence"/>
</dbReference>
<reference evidence="1" key="1">
    <citation type="submission" date="2021-06" db="EMBL/GenBank/DDBJ databases">
        <title>Parelaphostrongylus tenuis whole genome reference sequence.</title>
        <authorList>
            <person name="Garwood T.J."/>
            <person name="Larsen P.A."/>
            <person name="Fountain-Jones N.M."/>
            <person name="Garbe J.R."/>
            <person name="Macchietto M.G."/>
            <person name="Kania S.A."/>
            <person name="Gerhold R.W."/>
            <person name="Richards J.E."/>
            <person name="Wolf T.M."/>
        </authorList>
    </citation>
    <scope>NUCLEOTIDE SEQUENCE</scope>
    <source>
        <strain evidence="1">MNPRO001-30</strain>
        <tissue evidence="1">Meninges</tissue>
    </source>
</reference>
<name>A0AAD5QIU9_PARTN</name>
<dbReference type="AlphaFoldDB" id="A0AAD5QIU9"/>
<sequence>MIPHCIIVGSTVTATCPERDDGAVNGKKEVKCKLGMNNKDVEPILRNYTALSGTLMTTNVIMANWSKEMWQGVLNKAIRVLASGPLASTFFSASGIVN</sequence>